<feature type="transmembrane region" description="Helical" evidence="1">
    <location>
        <begin position="74"/>
        <end position="93"/>
    </location>
</feature>
<gene>
    <name evidence="3" type="ORF">AWC01_15755</name>
    <name evidence="2" type="ORF">MDOR_37510</name>
</gene>
<keyword evidence="4" id="KW-1185">Reference proteome</keyword>
<evidence type="ECO:0000313" key="3">
    <source>
        <dbReference type="EMBL" id="ORV37686.1"/>
    </source>
</evidence>
<dbReference type="KEGG" id="mdr:MDOR_37510"/>
<accession>A0A1X1T0A9</accession>
<dbReference type="EMBL" id="AP022605">
    <property type="protein sequence ID" value="BBZ09582.1"/>
    <property type="molecule type" value="Genomic_DNA"/>
</dbReference>
<reference evidence="2 5" key="2">
    <citation type="journal article" date="2019" name="Emerg. Microbes Infect.">
        <title>Comprehensive subspecies identification of 175 nontuberculous mycobacteria species based on 7547 genomic profiles.</title>
        <authorList>
            <person name="Matsumoto Y."/>
            <person name="Kinjo T."/>
            <person name="Motooka D."/>
            <person name="Nabeya D."/>
            <person name="Jung N."/>
            <person name="Uechi K."/>
            <person name="Horii T."/>
            <person name="Iida T."/>
            <person name="Fujita J."/>
            <person name="Nakamura S."/>
        </authorList>
    </citation>
    <scope>NUCLEOTIDE SEQUENCE [LARGE SCALE GENOMIC DNA]</scope>
    <source>
        <strain evidence="2 5">JCM 12405</strain>
    </source>
</reference>
<keyword evidence="1" id="KW-0812">Transmembrane</keyword>
<evidence type="ECO:0000313" key="4">
    <source>
        <dbReference type="Proteomes" id="UP000193564"/>
    </source>
</evidence>
<evidence type="ECO:0000313" key="2">
    <source>
        <dbReference type="EMBL" id="BBZ09582.1"/>
    </source>
</evidence>
<dbReference type="AlphaFoldDB" id="A0A1X1T0A9"/>
<protein>
    <recommendedName>
        <fullName evidence="6">DoxX family protein</fullName>
    </recommendedName>
</protein>
<keyword evidence="1" id="KW-1133">Transmembrane helix</keyword>
<reference evidence="3 4" key="1">
    <citation type="submission" date="2016-01" db="EMBL/GenBank/DDBJ databases">
        <title>The new phylogeny of the genus Mycobacterium.</title>
        <authorList>
            <person name="Tarcisio F."/>
            <person name="Conor M."/>
            <person name="Antonella G."/>
            <person name="Elisabetta G."/>
            <person name="Giulia F.S."/>
            <person name="Sara T."/>
            <person name="Anna F."/>
            <person name="Clotilde B."/>
            <person name="Roberto B."/>
            <person name="Veronica D.S."/>
            <person name="Fabio R."/>
            <person name="Monica P."/>
            <person name="Olivier J."/>
            <person name="Enrico T."/>
            <person name="Nicola S."/>
        </authorList>
    </citation>
    <scope>NUCLEOTIDE SEQUENCE [LARGE SCALE GENOMIC DNA]</scope>
    <source>
        <strain evidence="3 4">DSM 44339</strain>
    </source>
</reference>
<evidence type="ECO:0000256" key="1">
    <source>
        <dbReference type="SAM" id="Phobius"/>
    </source>
</evidence>
<evidence type="ECO:0008006" key="6">
    <source>
        <dbReference type="Google" id="ProtNLM"/>
    </source>
</evidence>
<feature type="transmembrane region" description="Helical" evidence="1">
    <location>
        <begin position="44"/>
        <end position="67"/>
    </location>
</feature>
<dbReference type="Proteomes" id="UP000193564">
    <property type="component" value="Unassembled WGS sequence"/>
</dbReference>
<name>A0A1X1T0A9_9MYCO</name>
<keyword evidence="1" id="KW-0472">Membrane</keyword>
<reference evidence="2" key="3">
    <citation type="submission" date="2020-02" db="EMBL/GenBank/DDBJ databases">
        <authorList>
            <person name="Matsumoto Y."/>
            <person name="Motooka D."/>
            <person name="Nakamura S."/>
        </authorList>
    </citation>
    <scope>NUCLEOTIDE SEQUENCE</scope>
    <source>
        <strain evidence="2">JCM 12405</strain>
    </source>
</reference>
<sequence length="152" mass="16440">MRGQSQLNRDRWDNRFRIYAVVFGAAVALHGADHLRRGMDVIPPAVMVAGMIQIALAVVTILLVFLGSQWAPHSAVVVGFVSAAGFSVAHLLPTWGFFSDSFINAPPGARVTWMSWATAVFEIIADIVFGLMGLAVLRSRATSQVSRGMGRD</sequence>
<organism evidence="3 4">
    <name type="scientific">Mycolicibacterium doricum</name>
    <dbReference type="NCBI Taxonomy" id="126673"/>
    <lineage>
        <taxon>Bacteria</taxon>
        <taxon>Bacillati</taxon>
        <taxon>Actinomycetota</taxon>
        <taxon>Actinomycetes</taxon>
        <taxon>Mycobacteriales</taxon>
        <taxon>Mycobacteriaceae</taxon>
        <taxon>Mycolicibacterium</taxon>
    </lineage>
</organism>
<evidence type="ECO:0000313" key="5">
    <source>
        <dbReference type="Proteomes" id="UP000467201"/>
    </source>
</evidence>
<feature type="transmembrane region" description="Helical" evidence="1">
    <location>
        <begin position="113"/>
        <end position="137"/>
    </location>
</feature>
<dbReference type="Proteomes" id="UP000467201">
    <property type="component" value="Chromosome"/>
</dbReference>
<feature type="transmembrane region" description="Helical" evidence="1">
    <location>
        <begin position="16"/>
        <end position="32"/>
    </location>
</feature>
<dbReference type="EMBL" id="LQOS01000046">
    <property type="protein sequence ID" value="ORV37686.1"/>
    <property type="molecule type" value="Genomic_DNA"/>
</dbReference>
<proteinExistence type="predicted"/>